<dbReference type="Proteomes" id="UP000593564">
    <property type="component" value="Unassembled WGS sequence"/>
</dbReference>
<reference evidence="8 9" key="2">
    <citation type="submission" date="2020-07" db="EMBL/GenBank/DDBJ databases">
        <title>Genome assembly of wild tea tree DASZ reveals pedigree and selection history of tea varieties.</title>
        <authorList>
            <person name="Zhang W."/>
        </authorList>
    </citation>
    <scope>NUCLEOTIDE SEQUENCE [LARGE SCALE GENOMIC DNA]</scope>
    <source>
        <strain evidence="9">cv. G240</strain>
        <tissue evidence="8">Leaf</tissue>
    </source>
</reference>
<gene>
    <name evidence="8" type="ORF">HYC85_024614</name>
</gene>
<dbReference type="AlphaFoldDB" id="A0A7J7GCA4"/>
<dbReference type="SMART" id="SM00177">
    <property type="entry name" value="ARF"/>
    <property type="match status" value="1"/>
</dbReference>
<dbReference type="EMBL" id="JACBKZ010000012">
    <property type="protein sequence ID" value="KAF5937108.1"/>
    <property type="molecule type" value="Genomic_DNA"/>
</dbReference>
<dbReference type="GO" id="GO:0005525">
    <property type="term" value="F:GTP binding"/>
    <property type="evidence" value="ECO:0007669"/>
    <property type="project" value="UniProtKB-KW"/>
</dbReference>
<dbReference type="SUPFAM" id="SSF52540">
    <property type="entry name" value="P-loop containing nucleoside triphosphate hydrolases"/>
    <property type="match status" value="1"/>
</dbReference>
<evidence type="ECO:0000256" key="4">
    <source>
        <dbReference type="ARBA" id="ARBA00022892"/>
    </source>
</evidence>
<evidence type="ECO:0000256" key="2">
    <source>
        <dbReference type="ARBA" id="ARBA00022707"/>
    </source>
</evidence>
<keyword evidence="5" id="KW-0813">Transport</keyword>
<keyword evidence="9" id="KW-1185">Reference proteome</keyword>
<dbReference type="PANTHER" id="PTHR11711">
    <property type="entry name" value="ADP RIBOSYLATION FACTOR-RELATED"/>
    <property type="match status" value="1"/>
</dbReference>
<accession>A0A7J7GCA4</accession>
<dbReference type="InterPro" id="IPR024156">
    <property type="entry name" value="Small_GTPase_ARF"/>
</dbReference>
<evidence type="ECO:0000256" key="6">
    <source>
        <dbReference type="ARBA" id="ARBA00023134"/>
    </source>
</evidence>
<evidence type="ECO:0000313" key="8">
    <source>
        <dbReference type="EMBL" id="KAF5937108.1"/>
    </source>
</evidence>
<comment type="caution">
    <text evidence="8">The sequence shown here is derived from an EMBL/GenBank/DDBJ whole genome shotgun (WGS) entry which is preliminary data.</text>
</comment>
<protein>
    <submittedName>
        <fullName evidence="8">Uncharacterized protein</fullName>
    </submittedName>
</protein>
<reference evidence="9" key="1">
    <citation type="journal article" date="2020" name="Nat. Commun.">
        <title>Genome assembly of wild tea tree DASZ reveals pedigree and selection history of tea varieties.</title>
        <authorList>
            <person name="Zhang W."/>
            <person name="Zhang Y."/>
            <person name="Qiu H."/>
            <person name="Guo Y."/>
            <person name="Wan H."/>
            <person name="Zhang X."/>
            <person name="Scossa F."/>
            <person name="Alseekh S."/>
            <person name="Zhang Q."/>
            <person name="Wang P."/>
            <person name="Xu L."/>
            <person name="Schmidt M.H."/>
            <person name="Jia X."/>
            <person name="Li D."/>
            <person name="Zhu A."/>
            <person name="Guo F."/>
            <person name="Chen W."/>
            <person name="Ni D."/>
            <person name="Usadel B."/>
            <person name="Fernie A.R."/>
            <person name="Wen W."/>
        </authorList>
    </citation>
    <scope>NUCLEOTIDE SEQUENCE [LARGE SCALE GENOMIC DNA]</scope>
    <source>
        <strain evidence="9">cv. G240</strain>
    </source>
</reference>
<proteinExistence type="inferred from homology"/>
<evidence type="ECO:0000256" key="3">
    <source>
        <dbReference type="ARBA" id="ARBA00022741"/>
    </source>
</evidence>
<name>A0A7J7GCA4_CAMSI</name>
<dbReference type="GO" id="GO:0003924">
    <property type="term" value="F:GTPase activity"/>
    <property type="evidence" value="ECO:0007669"/>
    <property type="project" value="InterPro"/>
</dbReference>
<keyword evidence="4" id="KW-0931">ER-Golgi transport</keyword>
<feature type="binding site" evidence="7">
    <location>
        <begin position="105"/>
        <end position="108"/>
    </location>
    <ligand>
        <name>GTP</name>
        <dbReference type="ChEBI" id="CHEBI:37565"/>
    </ligand>
</feature>
<keyword evidence="2" id="KW-0449">Lipoprotein</keyword>
<comment type="similarity">
    <text evidence="1">Belongs to the small GTPase superfamily. Arf family.</text>
</comment>
<keyword evidence="3 7" id="KW-0547">Nucleotide-binding</keyword>
<dbReference type="InterPro" id="IPR027417">
    <property type="entry name" value="P-loop_NTPase"/>
</dbReference>
<keyword evidence="6 7" id="KW-0342">GTP-binding</keyword>
<dbReference type="Pfam" id="PF00025">
    <property type="entry name" value="Arf"/>
    <property type="match status" value="1"/>
</dbReference>
<dbReference type="GO" id="GO:0015031">
    <property type="term" value="P:protein transport"/>
    <property type="evidence" value="ECO:0007669"/>
    <property type="project" value="UniProtKB-KW"/>
</dbReference>
<evidence type="ECO:0000256" key="5">
    <source>
        <dbReference type="ARBA" id="ARBA00022927"/>
    </source>
</evidence>
<keyword evidence="2" id="KW-0519">Myristate</keyword>
<keyword evidence="5" id="KW-0653">Protein transport</keyword>
<evidence type="ECO:0000313" key="9">
    <source>
        <dbReference type="Proteomes" id="UP000593564"/>
    </source>
</evidence>
<evidence type="ECO:0000256" key="7">
    <source>
        <dbReference type="PIRSR" id="PIRSR606689-1"/>
    </source>
</evidence>
<sequence>MAMAIATLSVRACVEGAKAGVEFIRQVRARHVFVRGGQQEALLLLGIPLQKWLQLGLPLPPVLRFGLIFVVDSNDRERISEARNELHQILSEGELRDATVLVFANKQDLPHAMCVSEIADKLGLHLLGQRRCLNSVGVSSL</sequence>
<dbReference type="InterPro" id="IPR006689">
    <property type="entry name" value="Small_GTPase_ARF/SAR"/>
</dbReference>
<organism evidence="8 9">
    <name type="scientific">Camellia sinensis</name>
    <name type="common">Tea plant</name>
    <name type="synonym">Thea sinensis</name>
    <dbReference type="NCBI Taxonomy" id="4442"/>
    <lineage>
        <taxon>Eukaryota</taxon>
        <taxon>Viridiplantae</taxon>
        <taxon>Streptophyta</taxon>
        <taxon>Embryophyta</taxon>
        <taxon>Tracheophyta</taxon>
        <taxon>Spermatophyta</taxon>
        <taxon>Magnoliopsida</taxon>
        <taxon>eudicotyledons</taxon>
        <taxon>Gunneridae</taxon>
        <taxon>Pentapetalae</taxon>
        <taxon>asterids</taxon>
        <taxon>Ericales</taxon>
        <taxon>Theaceae</taxon>
        <taxon>Camellia</taxon>
    </lineage>
</organism>
<dbReference type="Gene3D" id="3.40.50.300">
    <property type="entry name" value="P-loop containing nucleotide triphosphate hydrolases"/>
    <property type="match status" value="1"/>
</dbReference>
<evidence type="ECO:0000256" key="1">
    <source>
        <dbReference type="ARBA" id="ARBA00010290"/>
    </source>
</evidence>
<dbReference type="GO" id="GO:0016192">
    <property type="term" value="P:vesicle-mediated transport"/>
    <property type="evidence" value="ECO:0007669"/>
    <property type="project" value="UniProtKB-KW"/>
</dbReference>